<reference evidence="2" key="1">
    <citation type="journal article" date="2022" name="Toxins">
        <title>Genomic Analysis of Sphingopyxis sp. USTB-05 for Biodegrading Cyanobacterial Hepatotoxins.</title>
        <authorList>
            <person name="Liu C."/>
            <person name="Xu Q."/>
            <person name="Zhao Z."/>
            <person name="Zhang H."/>
            <person name="Liu X."/>
            <person name="Yin C."/>
            <person name="Liu Y."/>
            <person name="Yan H."/>
        </authorList>
    </citation>
    <scope>NUCLEOTIDE SEQUENCE</scope>
    <source>
        <strain evidence="2">NBD5</strain>
    </source>
</reference>
<gene>
    <name evidence="2" type="ORF">LHA26_18890</name>
</gene>
<evidence type="ECO:0000256" key="1">
    <source>
        <dbReference type="SAM" id="SignalP"/>
    </source>
</evidence>
<proteinExistence type="predicted"/>
<evidence type="ECO:0000313" key="3">
    <source>
        <dbReference type="Proteomes" id="UP001056937"/>
    </source>
</evidence>
<dbReference type="EMBL" id="CP084931">
    <property type="protein sequence ID" value="USI74815.1"/>
    <property type="molecule type" value="Genomic_DNA"/>
</dbReference>
<protein>
    <submittedName>
        <fullName evidence="2">DUF4126 domain-containing protein</fullName>
    </submittedName>
</protein>
<dbReference type="RefSeq" id="WP_252168629.1">
    <property type="nucleotide sequence ID" value="NZ_CP084931.1"/>
</dbReference>
<dbReference type="Proteomes" id="UP001056937">
    <property type="component" value="Chromosome 2"/>
</dbReference>
<name>A0ABY4XCW5_9SPHN</name>
<evidence type="ECO:0000313" key="2">
    <source>
        <dbReference type="EMBL" id="USI74815.1"/>
    </source>
</evidence>
<accession>A0ABY4XCW5</accession>
<feature type="chain" id="PRO_5046486441" evidence="1">
    <location>
        <begin position="21"/>
        <end position="151"/>
    </location>
</feature>
<keyword evidence="3" id="KW-1185">Reference proteome</keyword>
<organism evidence="2 3">
    <name type="scientific">Sphingomonas morindae</name>
    <dbReference type="NCBI Taxonomy" id="1541170"/>
    <lineage>
        <taxon>Bacteria</taxon>
        <taxon>Pseudomonadati</taxon>
        <taxon>Pseudomonadota</taxon>
        <taxon>Alphaproteobacteria</taxon>
        <taxon>Sphingomonadales</taxon>
        <taxon>Sphingomonadaceae</taxon>
        <taxon>Sphingomonas</taxon>
    </lineage>
</organism>
<keyword evidence="1" id="KW-0732">Signal</keyword>
<feature type="signal peptide" evidence="1">
    <location>
        <begin position="1"/>
        <end position="20"/>
    </location>
</feature>
<sequence length="151" mass="15239">MIRSLLIGALAGARALTPLAAVAQAARRGALPLDHGGPALLARGPFAWGALALAAGELAGDKLRDAPDRVIAPGLAARMTTAALAGAALAPRRQRGPAALASAATALGAAWLTWRLRQAAMRRFGQGVTGLIEDGLTVAGSALLVRSARRL</sequence>